<evidence type="ECO:0000313" key="1">
    <source>
        <dbReference type="EMBL" id="CAK7266973.1"/>
    </source>
</evidence>
<proteinExistence type="predicted"/>
<sequence length="79" mass="9041">MSFILYVVHETLGLGKTAREATKRLREAHRIREDWAERHGILAPNKYQLIHSTRGGSWDRTPLQLDKGMSVQDVSEVSP</sequence>
<evidence type="ECO:0000313" key="2">
    <source>
        <dbReference type="Proteomes" id="UP001642501"/>
    </source>
</evidence>
<dbReference type="Proteomes" id="UP001642501">
    <property type="component" value="Unassembled WGS sequence"/>
</dbReference>
<comment type="caution">
    <text evidence="1">The sequence shown here is derived from an EMBL/GenBank/DDBJ whole genome shotgun (WGS) entry which is preliminary data.</text>
</comment>
<keyword evidence="2" id="KW-1185">Reference proteome</keyword>
<dbReference type="EMBL" id="CAWUOM010000030">
    <property type="protein sequence ID" value="CAK7266973.1"/>
    <property type="molecule type" value="Genomic_DNA"/>
</dbReference>
<gene>
    <name evidence="1" type="ORF">SEPCBS57363_002365</name>
</gene>
<name>A0ABP0DFG6_9PEZI</name>
<protein>
    <submittedName>
        <fullName evidence="1">Uncharacterized protein</fullName>
    </submittedName>
</protein>
<organism evidence="1 2">
    <name type="scientific">Sporothrix epigloea</name>
    <dbReference type="NCBI Taxonomy" id="1892477"/>
    <lineage>
        <taxon>Eukaryota</taxon>
        <taxon>Fungi</taxon>
        <taxon>Dikarya</taxon>
        <taxon>Ascomycota</taxon>
        <taxon>Pezizomycotina</taxon>
        <taxon>Sordariomycetes</taxon>
        <taxon>Sordariomycetidae</taxon>
        <taxon>Ophiostomatales</taxon>
        <taxon>Ophiostomataceae</taxon>
        <taxon>Sporothrix</taxon>
    </lineage>
</organism>
<accession>A0ABP0DFG6</accession>
<reference evidence="1 2" key="1">
    <citation type="submission" date="2024-01" db="EMBL/GenBank/DDBJ databases">
        <authorList>
            <person name="Allen C."/>
            <person name="Tagirdzhanova G."/>
        </authorList>
    </citation>
    <scope>NUCLEOTIDE SEQUENCE [LARGE SCALE GENOMIC DNA]</scope>
    <source>
        <strain evidence="1 2">CBS 573.63</strain>
    </source>
</reference>